<proteinExistence type="predicted"/>
<dbReference type="Proteomes" id="UP000800235">
    <property type="component" value="Unassembled WGS sequence"/>
</dbReference>
<gene>
    <name evidence="1" type="ORF">EJ08DRAFT_657548</name>
</gene>
<keyword evidence="2" id="KW-1185">Reference proteome</keyword>
<dbReference type="EMBL" id="MU007017">
    <property type="protein sequence ID" value="KAF2434341.1"/>
    <property type="molecule type" value="Genomic_DNA"/>
</dbReference>
<organism evidence="1 2">
    <name type="scientific">Tothia fuscella</name>
    <dbReference type="NCBI Taxonomy" id="1048955"/>
    <lineage>
        <taxon>Eukaryota</taxon>
        <taxon>Fungi</taxon>
        <taxon>Dikarya</taxon>
        <taxon>Ascomycota</taxon>
        <taxon>Pezizomycotina</taxon>
        <taxon>Dothideomycetes</taxon>
        <taxon>Pleosporomycetidae</taxon>
        <taxon>Venturiales</taxon>
        <taxon>Cylindrosympodiaceae</taxon>
        <taxon>Tothia</taxon>
    </lineage>
</organism>
<comment type="caution">
    <text evidence="1">The sequence shown here is derived from an EMBL/GenBank/DDBJ whole genome shotgun (WGS) entry which is preliminary data.</text>
</comment>
<accession>A0A9P4NYZ7</accession>
<evidence type="ECO:0000313" key="2">
    <source>
        <dbReference type="Proteomes" id="UP000800235"/>
    </source>
</evidence>
<name>A0A9P4NYZ7_9PEZI</name>
<sequence length="400" mass="45211">MENAINTARNAIRGKLYGVISKLGYAPPNLDPSPLSIHPANTKIGYTLQDEIDGIQSSIEQFIKAIDQLKESNNDSQTDEELERNEAMLRTLQTKQTELLTLQTWLTDQLPKLRLSFEELTQTMKIGSVAAKLARLNVAPPPHAGQLCQYRVAGVDLRLDVQLSVASKGAVCDDRETLVVPETEEEGVLGGSAINLILPVLAQRAVGNPTRSKHLLITDEEADRYFADFIETTAVKKGKNVVFTAKERQDLLDSVKKHIKHYNKGIKKANDWNKWLENYRAARAEMEEEDGVESVVSSTEFCQWEFKGKSFLLMKQHEAEENLRNTLDEARRYDGVSSGGNWMVTSVAKVPPWIEGPYIKDHHFSWTSRDAQAQIWDTDMKKVKCWVEEPMDNVEKNMKP</sequence>
<evidence type="ECO:0000313" key="1">
    <source>
        <dbReference type="EMBL" id="KAF2434341.1"/>
    </source>
</evidence>
<reference evidence="1" key="1">
    <citation type="journal article" date="2020" name="Stud. Mycol.">
        <title>101 Dothideomycetes genomes: a test case for predicting lifestyles and emergence of pathogens.</title>
        <authorList>
            <person name="Haridas S."/>
            <person name="Albert R."/>
            <person name="Binder M."/>
            <person name="Bloem J."/>
            <person name="Labutti K."/>
            <person name="Salamov A."/>
            <person name="Andreopoulos B."/>
            <person name="Baker S."/>
            <person name="Barry K."/>
            <person name="Bills G."/>
            <person name="Bluhm B."/>
            <person name="Cannon C."/>
            <person name="Castanera R."/>
            <person name="Culley D."/>
            <person name="Daum C."/>
            <person name="Ezra D."/>
            <person name="Gonzalez J."/>
            <person name="Henrissat B."/>
            <person name="Kuo A."/>
            <person name="Liang C."/>
            <person name="Lipzen A."/>
            <person name="Lutzoni F."/>
            <person name="Magnuson J."/>
            <person name="Mondo S."/>
            <person name="Nolan M."/>
            <person name="Ohm R."/>
            <person name="Pangilinan J."/>
            <person name="Park H.-J."/>
            <person name="Ramirez L."/>
            <person name="Alfaro M."/>
            <person name="Sun H."/>
            <person name="Tritt A."/>
            <person name="Yoshinaga Y."/>
            <person name="Zwiers L.-H."/>
            <person name="Turgeon B."/>
            <person name="Goodwin S."/>
            <person name="Spatafora J."/>
            <person name="Crous P."/>
            <person name="Grigoriev I."/>
        </authorList>
    </citation>
    <scope>NUCLEOTIDE SEQUENCE</scope>
    <source>
        <strain evidence="1">CBS 130266</strain>
    </source>
</reference>
<protein>
    <submittedName>
        <fullName evidence="1">Uncharacterized protein</fullName>
    </submittedName>
</protein>
<dbReference type="AlphaFoldDB" id="A0A9P4NYZ7"/>